<feature type="compositionally biased region" description="Polar residues" evidence="1">
    <location>
        <begin position="721"/>
        <end position="734"/>
    </location>
</feature>
<feature type="region of interest" description="Disordered" evidence="1">
    <location>
        <begin position="753"/>
        <end position="937"/>
    </location>
</feature>
<protein>
    <recommendedName>
        <fullName evidence="4">Cell wall proline rich protein</fullName>
    </recommendedName>
</protein>
<feature type="compositionally biased region" description="Polar residues" evidence="1">
    <location>
        <begin position="40"/>
        <end position="53"/>
    </location>
</feature>
<feature type="region of interest" description="Disordered" evidence="1">
    <location>
        <begin position="646"/>
        <end position="679"/>
    </location>
</feature>
<dbReference type="Proteomes" id="UP000803884">
    <property type="component" value="Unassembled WGS sequence"/>
</dbReference>
<feature type="compositionally biased region" description="Polar residues" evidence="1">
    <location>
        <begin position="834"/>
        <end position="856"/>
    </location>
</feature>
<keyword evidence="3" id="KW-1185">Reference proteome</keyword>
<feature type="compositionally biased region" description="Low complexity" evidence="1">
    <location>
        <begin position="203"/>
        <end position="217"/>
    </location>
</feature>
<feature type="compositionally biased region" description="Polar residues" evidence="1">
    <location>
        <begin position="778"/>
        <end position="796"/>
    </location>
</feature>
<proteinExistence type="predicted"/>
<evidence type="ECO:0000256" key="1">
    <source>
        <dbReference type="SAM" id="MobiDB-lite"/>
    </source>
</evidence>
<feature type="compositionally biased region" description="Polar residues" evidence="1">
    <location>
        <begin position="662"/>
        <end position="679"/>
    </location>
</feature>
<feature type="region of interest" description="Disordered" evidence="1">
    <location>
        <begin position="590"/>
        <end position="626"/>
    </location>
</feature>
<feature type="compositionally biased region" description="Polar residues" evidence="1">
    <location>
        <begin position="301"/>
        <end position="323"/>
    </location>
</feature>
<accession>A0AB34L1F7</accession>
<evidence type="ECO:0008006" key="4">
    <source>
        <dbReference type="Google" id="ProtNLM"/>
    </source>
</evidence>
<gene>
    <name evidence="2" type="ORF">WHR41_00253</name>
</gene>
<feature type="compositionally biased region" description="Polar residues" evidence="1">
    <location>
        <begin position="893"/>
        <end position="903"/>
    </location>
</feature>
<feature type="compositionally biased region" description="Polar residues" evidence="1">
    <location>
        <begin position="921"/>
        <end position="937"/>
    </location>
</feature>
<feature type="compositionally biased region" description="Low complexity" evidence="1">
    <location>
        <begin position="265"/>
        <end position="290"/>
    </location>
</feature>
<dbReference type="RefSeq" id="XP_069234043.1">
    <property type="nucleotide sequence ID" value="XM_069368859.1"/>
</dbReference>
<feature type="region of interest" description="Disordered" evidence="1">
    <location>
        <begin position="1"/>
        <end position="466"/>
    </location>
</feature>
<feature type="compositionally biased region" description="Acidic residues" evidence="1">
    <location>
        <begin position="600"/>
        <end position="609"/>
    </location>
</feature>
<feature type="compositionally biased region" description="Polar residues" evidence="1">
    <location>
        <begin position="755"/>
        <end position="767"/>
    </location>
</feature>
<evidence type="ECO:0000313" key="3">
    <source>
        <dbReference type="Proteomes" id="UP000803884"/>
    </source>
</evidence>
<dbReference type="GeneID" id="96001697"/>
<feature type="compositionally biased region" description="Basic and acidic residues" evidence="1">
    <location>
        <begin position="324"/>
        <end position="336"/>
    </location>
</feature>
<dbReference type="AlphaFoldDB" id="A0AB34L1F7"/>
<feature type="compositionally biased region" description="Basic residues" evidence="1">
    <location>
        <begin position="906"/>
        <end position="917"/>
    </location>
</feature>
<sequence length="937" mass="100587">MAEVAMPGRSRHHRQTSSISNMMHGNPVASEPTFEMVPNPTFSFPMQPSTSDLQVGPVPSRRRPMSMHLGVPGAQPASTASAGSHRRTTSALPSFSFNAADASGRQEPVSDENTEDAPLPPPTPRRGHKRGGSEFVGGDSRFGVSNALSTSPTRASAPPMPEPSNALPIPGPAGKRGHAHRRSAALSSHDVKSIMLPAPEPSPRLSSSLPSTPLDFPTGTPAPEPERPVPSAGDSGSRDSSPARPGSRPRVGFSENVEIIPRPLSTISSEGSFSTSRGHSVNNSISSVISMGSPPARVPQRSLSGSNMGSITEQFSTKPPSTETGKRVEREGEWLKNSKSLTPEIEAQSPSLSFADDEPKFEPRPAHKTKHSLGRTLGFDRRRSEPSISTRANEEPRMSALSLQVDTVDDAEDHGEDETRVDRRSSTKRLREWASSKLHRRSRELSKISPHAKPIARTTAARPKSDGFFDVPLTIPLANASPAEPAAAETDLDAVFGGHDEPDDTGAAPEPRVQFNTPTFNQPSSFRPADDDSTALVDLDDAMSLQTPPLGATHRKQLHSAARSNNVPNGYLHRRTESAPVMMPFDFSRTGTPQSSMADVFEEDEEEEQLSPRTARPHTSHGPARDEAAGIGISIVDADNPTLNFGVDEASTSRRRDWSPERPSTSYGNMSVSSRLSTPLTERRGSSIIEETIIEEVSPVEVQPAGIQIVPDHEEPRAPSLTKSSDSSDTPTLLASQRGEGMFYPDLAPPMMTPETYQTSTFSSSSPGRPCSFDTPRLGTSASSINDNRTVSSCTTGEPVPEVRMSVDDVPSLTSSRSTMFSTAHANNSHRDFSGSSASAGYVGQRNSSGASSTLDPNMVAERRRKRSSIQSLSQLVGGSFGPKPKASEDFRPQTSSAATVASSKPVKKEHRLKKLMFWRSKQSLSEGSRKTPQNTG</sequence>
<organism evidence="2 3">
    <name type="scientific">Cladosporium halotolerans</name>
    <dbReference type="NCBI Taxonomy" id="1052096"/>
    <lineage>
        <taxon>Eukaryota</taxon>
        <taxon>Fungi</taxon>
        <taxon>Dikarya</taxon>
        <taxon>Ascomycota</taxon>
        <taxon>Pezizomycotina</taxon>
        <taxon>Dothideomycetes</taxon>
        <taxon>Dothideomycetidae</taxon>
        <taxon>Cladosporiales</taxon>
        <taxon>Cladosporiaceae</taxon>
        <taxon>Cladosporium</taxon>
    </lineage>
</organism>
<feature type="compositionally biased region" description="Basic and acidic residues" evidence="1">
    <location>
        <begin position="651"/>
        <end position="660"/>
    </location>
</feature>
<comment type="caution">
    <text evidence="2">The sequence shown here is derived from an EMBL/GenBank/DDBJ whole genome shotgun (WGS) entry which is preliminary data.</text>
</comment>
<feature type="region of interest" description="Disordered" evidence="1">
    <location>
        <begin position="712"/>
        <end position="734"/>
    </location>
</feature>
<feature type="compositionally biased region" description="Basic and acidic residues" evidence="1">
    <location>
        <begin position="417"/>
        <end position="434"/>
    </location>
</feature>
<feature type="compositionally biased region" description="Polar residues" evidence="1">
    <location>
        <begin position="812"/>
        <end position="827"/>
    </location>
</feature>
<reference evidence="2 3" key="1">
    <citation type="journal article" date="2020" name="Microbiol. Resour. Announc.">
        <title>Draft Genome Sequence of a Cladosporium Species Isolated from the Mesophotic Ascidian Didemnum maculosum.</title>
        <authorList>
            <person name="Gioti A."/>
            <person name="Siaperas R."/>
            <person name="Nikolaivits E."/>
            <person name="Le Goff G."/>
            <person name="Ouazzani J."/>
            <person name="Kotoulas G."/>
            <person name="Topakas E."/>
        </authorList>
    </citation>
    <scope>NUCLEOTIDE SEQUENCE [LARGE SCALE GENOMIC DNA]</scope>
    <source>
        <strain evidence="2 3">TM138-S3</strain>
    </source>
</reference>
<dbReference type="EMBL" id="JAAQHG020000001">
    <property type="protein sequence ID" value="KAL1590938.1"/>
    <property type="molecule type" value="Genomic_DNA"/>
</dbReference>
<name>A0AB34L1F7_9PEZI</name>
<feature type="compositionally biased region" description="Acidic residues" evidence="1">
    <location>
        <begin position="407"/>
        <end position="416"/>
    </location>
</feature>
<evidence type="ECO:0000313" key="2">
    <source>
        <dbReference type="EMBL" id="KAL1590938.1"/>
    </source>
</evidence>